<dbReference type="EMBL" id="JARACI010000695">
    <property type="protein sequence ID" value="MDD9205874.1"/>
    <property type="molecule type" value="Genomic_DNA"/>
</dbReference>
<reference evidence="8" key="1">
    <citation type="submission" date="2023-02" db="EMBL/GenBank/DDBJ databases">
        <title>Georgenia sp.10Sc9-8, isolated from a soil sample collected from the Taklamakan desert.</title>
        <authorList>
            <person name="Liu S."/>
        </authorList>
    </citation>
    <scope>NUCLEOTIDE SEQUENCE</scope>
    <source>
        <strain evidence="8">10Sc9-8</strain>
    </source>
</reference>
<keyword evidence="9" id="KW-1185">Reference proteome</keyword>
<dbReference type="PANTHER" id="PTHR30106:SF2">
    <property type="entry name" value="UPF0324 INNER MEMBRANE PROTEIN YEIH"/>
    <property type="match status" value="1"/>
</dbReference>
<evidence type="ECO:0000256" key="2">
    <source>
        <dbReference type="ARBA" id="ARBA00007977"/>
    </source>
</evidence>
<gene>
    <name evidence="8" type="ORF">PU560_05245</name>
</gene>
<evidence type="ECO:0000256" key="5">
    <source>
        <dbReference type="ARBA" id="ARBA00022989"/>
    </source>
</evidence>
<evidence type="ECO:0000256" key="4">
    <source>
        <dbReference type="ARBA" id="ARBA00022692"/>
    </source>
</evidence>
<feature type="transmembrane region" description="Helical" evidence="7">
    <location>
        <begin position="99"/>
        <end position="122"/>
    </location>
</feature>
<evidence type="ECO:0000256" key="6">
    <source>
        <dbReference type="ARBA" id="ARBA00023136"/>
    </source>
</evidence>
<sequence>MTADRRPSSPPARRRPTLHRAAPGLLLAVAGAAVSMLVNAVVPLVSALLVAVVLGMAVRNLGLVGGAVEPGLRVAARPVLRLGVVLLGLRLSVPQVLELGWGVVAVIAVTVTVSYVATLALGRALGLGRSARTLVATGTAICGAAAVAAMSAVLGRREDAEDVEEAAATAVATVTIVGTVSLAAVPALAVLLGLADDVAAMWVGASVHEVGQVVAGAGLVGAGALDVAVLTKLGRVVLLAPMVALVGLTENRRARRAAEARLAHLEVQEVVSGRPVDHPRGRPAPLVPLFVVGFLVMVLLRSVLPLPTALVDVSQLLATAMLTIAMVAMGAAVNVRVLVRSGGRALAVGALAGVVAAGVSLGGLALVG</sequence>
<keyword evidence="5 7" id="KW-1133">Transmembrane helix</keyword>
<accession>A0ABT5TV60</accession>
<feature type="transmembrane region" description="Helical" evidence="7">
    <location>
        <begin position="316"/>
        <end position="339"/>
    </location>
</feature>
<comment type="similarity">
    <text evidence="2">Belongs to the UPF0324 family.</text>
</comment>
<evidence type="ECO:0000313" key="8">
    <source>
        <dbReference type="EMBL" id="MDD9205874.1"/>
    </source>
</evidence>
<keyword evidence="3" id="KW-1003">Cell membrane</keyword>
<evidence type="ECO:0000313" key="9">
    <source>
        <dbReference type="Proteomes" id="UP001165561"/>
    </source>
</evidence>
<dbReference type="PANTHER" id="PTHR30106">
    <property type="entry name" value="INNER MEMBRANE PROTEIN YEIH-RELATED"/>
    <property type="match status" value="1"/>
</dbReference>
<keyword evidence="4 7" id="KW-0812">Transmembrane</keyword>
<evidence type="ECO:0000256" key="1">
    <source>
        <dbReference type="ARBA" id="ARBA00004651"/>
    </source>
</evidence>
<comment type="subcellular location">
    <subcellularLocation>
        <location evidence="1">Cell membrane</location>
        <topology evidence="1">Multi-pass membrane protein</topology>
    </subcellularLocation>
</comment>
<evidence type="ECO:0000256" key="3">
    <source>
        <dbReference type="ARBA" id="ARBA00022475"/>
    </source>
</evidence>
<feature type="transmembrane region" description="Helical" evidence="7">
    <location>
        <begin position="166"/>
        <end position="192"/>
    </location>
</feature>
<feature type="transmembrane region" description="Helical" evidence="7">
    <location>
        <begin position="284"/>
        <end position="304"/>
    </location>
</feature>
<keyword evidence="6 7" id="KW-0472">Membrane</keyword>
<protein>
    <submittedName>
        <fullName evidence="8">Sulfate exporter family transporter</fullName>
    </submittedName>
</protein>
<evidence type="ECO:0000256" key="7">
    <source>
        <dbReference type="SAM" id="Phobius"/>
    </source>
</evidence>
<dbReference type="Proteomes" id="UP001165561">
    <property type="component" value="Unassembled WGS sequence"/>
</dbReference>
<organism evidence="8 9">
    <name type="scientific">Georgenia halotolerans</name>
    <dbReference type="NCBI Taxonomy" id="3028317"/>
    <lineage>
        <taxon>Bacteria</taxon>
        <taxon>Bacillati</taxon>
        <taxon>Actinomycetota</taxon>
        <taxon>Actinomycetes</taxon>
        <taxon>Micrococcales</taxon>
        <taxon>Bogoriellaceae</taxon>
        <taxon>Georgenia</taxon>
    </lineage>
</organism>
<name>A0ABT5TV60_9MICO</name>
<feature type="transmembrane region" description="Helical" evidence="7">
    <location>
        <begin position="346"/>
        <end position="367"/>
    </location>
</feature>
<dbReference type="InterPro" id="IPR018383">
    <property type="entry name" value="UPF0324_pro"/>
</dbReference>
<feature type="transmembrane region" description="Helical" evidence="7">
    <location>
        <begin position="21"/>
        <end position="38"/>
    </location>
</feature>
<proteinExistence type="inferred from homology"/>
<comment type="caution">
    <text evidence="8">The sequence shown here is derived from an EMBL/GenBank/DDBJ whole genome shotgun (WGS) entry which is preliminary data.</text>
</comment>
<feature type="transmembrane region" description="Helical" evidence="7">
    <location>
        <begin position="134"/>
        <end position="154"/>
    </location>
</feature>
<dbReference type="Pfam" id="PF03601">
    <property type="entry name" value="Cons_hypoth698"/>
    <property type="match status" value="1"/>
</dbReference>